<reference evidence="2" key="1">
    <citation type="submission" date="2019-02" db="EMBL/GenBank/DDBJ databases">
        <title>Deep-cultivation of Planctomycetes and their phenomic and genomic characterization uncovers novel biology.</title>
        <authorList>
            <person name="Wiegand S."/>
            <person name="Jogler M."/>
            <person name="Boedeker C."/>
            <person name="Pinto D."/>
            <person name="Vollmers J."/>
            <person name="Rivas-Marin E."/>
            <person name="Kohn T."/>
            <person name="Peeters S.H."/>
            <person name="Heuer A."/>
            <person name="Rast P."/>
            <person name="Oberbeckmann S."/>
            <person name="Bunk B."/>
            <person name="Jeske O."/>
            <person name="Meyerdierks A."/>
            <person name="Storesund J.E."/>
            <person name="Kallscheuer N."/>
            <person name="Luecker S."/>
            <person name="Lage O.M."/>
            <person name="Pohl T."/>
            <person name="Merkel B.J."/>
            <person name="Hornburger P."/>
            <person name="Mueller R.-W."/>
            <person name="Bruemmer F."/>
            <person name="Labrenz M."/>
            <person name="Spormann A.M."/>
            <person name="Op den Camp H."/>
            <person name="Overmann J."/>
            <person name="Amann R."/>
            <person name="Jetten M.S.M."/>
            <person name="Mascher T."/>
            <person name="Medema M.H."/>
            <person name="Devos D.P."/>
            <person name="Kaster A.-K."/>
            <person name="Ovreas L."/>
            <person name="Rohde M."/>
            <person name="Galperin M.Y."/>
            <person name="Jogler C."/>
        </authorList>
    </citation>
    <scope>NUCLEOTIDE SEQUENCE [LARGE SCALE GENOMIC DNA]</scope>
    <source>
        <strain evidence="2">Pan97</strain>
    </source>
</reference>
<proteinExistence type="predicted"/>
<dbReference type="AlphaFoldDB" id="A0A518C8A2"/>
<name>A0A518C8A2_9BACT</name>
<evidence type="ECO:0000313" key="1">
    <source>
        <dbReference type="EMBL" id="QDU75451.1"/>
    </source>
</evidence>
<protein>
    <submittedName>
        <fullName evidence="1">Uncharacterized protein</fullName>
    </submittedName>
</protein>
<dbReference type="KEGG" id="bvo:Pan97_24830"/>
<sequence>MREVINRVVPLVMVALIVWHVATRGFPAFDLNVFGPVDGPRAVVTITESSTATPQRDALLAQLQNDTDWGTSIYRAYEANHAAAATFTEAYPGDGLHIGTLTGDGKLGEILFSGPLPPTKQEVLQQWNKHGGK</sequence>
<dbReference type="OrthoDB" id="9935458at2"/>
<evidence type="ECO:0000313" key="2">
    <source>
        <dbReference type="Proteomes" id="UP000318626"/>
    </source>
</evidence>
<organism evidence="1 2">
    <name type="scientific">Bremerella volcania</name>
    <dbReference type="NCBI Taxonomy" id="2527984"/>
    <lineage>
        <taxon>Bacteria</taxon>
        <taxon>Pseudomonadati</taxon>
        <taxon>Planctomycetota</taxon>
        <taxon>Planctomycetia</taxon>
        <taxon>Pirellulales</taxon>
        <taxon>Pirellulaceae</taxon>
        <taxon>Bremerella</taxon>
    </lineage>
</organism>
<gene>
    <name evidence="1" type="ORF">Pan97_24830</name>
</gene>
<dbReference type="EMBL" id="CP036289">
    <property type="protein sequence ID" value="QDU75451.1"/>
    <property type="molecule type" value="Genomic_DNA"/>
</dbReference>
<dbReference type="Proteomes" id="UP000318626">
    <property type="component" value="Chromosome"/>
</dbReference>
<keyword evidence="2" id="KW-1185">Reference proteome</keyword>
<dbReference type="RefSeq" id="WP_144972843.1">
    <property type="nucleotide sequence ID" value="NZ_CP036289.1"/>
</dbReference>
<accession>A0A518C8A2</accession>